<dbReference type="InterPro" id="IPR036097">
    <property type="entry name" value="HisK_dim/P_sf"/>
</dbReference>
<dbReference type="InterPro" id="IPR050428">
    <property type="entry name" value="TCS_sensor_his_kinase"/>
</dbReference>
<dbReference type="PANTHER" id="PTHR45436">
    <property type="entry name" value="SENSOR HISTIDINE KINASE YKOH"/>
    <property type="match status" value="1"/>
</dbReference>
<keyword evidence="8 10" id="KW-1133">Transmembrane helix</keyword>
<dbReference type="InterPro" id="IPR003660">
    <property type="entry name" value="HAMP_dom"/>
</dbReference>
<dbReference type="RefSeq" id="WP_146781850.1">
    <property type="nucleotide sequence ID" value="NZ_VOLT01000001.1"/>
</dbReference>
<gene>
    <name evidence="13" type="ORF">ESZ36_00125</name>
</gene>
<name>A0A5C6QSW9_9GAMM</name>
<evidence type="ECO:0000256" key="2">
    <source>
        <dbReference type="ARBA" id="ARBA00004370"/>
    </source>
</evidence>
<dbReference type="InterPro" id="IPR003594">
    <property type="entry name" value="HATPase_dom"/>
</dbReference>
<evidence type="ECO:0000313" key="13">
    <source>
        <dbReference type="EMBL" id="TWX71681.1"/>
    </source>
</evidence>
<dbReference type="Proteomes" id="UP000321822">
    <property type="component" value="Unassembled WGS sequence"/>
</dbReference>
<dbReference type="Pfam" id="PF02518">
    <property type="entry name" value="HATPase_c"/>
    <property type="match status" value="1"/>
</dbReference>
<evidence type="ECO:0000256" key="4">
    <source>
        <dbReference type="ARBA" id="ARBA00022553"/>
    </source>
</evidence>
<dbReference type="AlphaFoldDB" id="A0A5C6QSW9"/>
<dbReference type="InterPro" id="IPR036890">
    <property type="entry name" value="HATPase_C_sf"/>
</dbReference>
<keyword evidence="14" id="KW-1185">Reference proteome</keyword>
<dbReference type="Gene3D" id="6.10.340.10">
    <property type="match status" value="1"/>
</dbReference>
<dbReference type="PROSITE" id="PS50885">
    <property type="entry name" value="HAMP"/>
    <property type="match status" value="1"/>
</dbReference>
<accession>A0A5C6QSW9</accession>
<dbReference type="Pfam" id="PF00512">
    <property type="entry name" value="HisKA"/>
    <property type="match status" value="1"/>
</dbReference>
<protein>
    <recommendedName>
        <fullName evidence="3">histidine kinase</fullName>
        <ecNumber evidence="3">2.7.13.3</ecNumber>
    </recommendedName>
</protein>
<feature type="transmembrane region" description="Helical" evidence="10">
    <location>
        <begin position="12"/>
        <end position="30"/>
    </location>
</feature>
<evidence type="ECO:0000313" key="14">
    <source>
        <dbReference type="Proteomes" id="UP000321822"/>
    </source>
</evidence>
<comment type="catalytic activity">
    <reaction evidence="1">
        <text>ATP + protein L-histidine = ADP + protein N-phospho-L-histidine.</text>
        <dbReference type="EC" id="2.7.13.3"/>
    </reaction>
</comment>
<sequence length="430" mass="48817">MKKLYPAKFITIFYFSLIAIALVTIHFSVYEFTTGDLEHLYTTNRLDKIESYTSDYLSDKSIKGMTSLDLQPRGSTILDENIVLYFTSEMLPLGFPKFEEIPFDEVIEIRSASDHQAYFVSKSKLDTLDGKVDVYFLVGNSLFELSEKQLFSLHTKQIIISISLLTLTLFAVFKISTKLTNPISHLVKTLSTSSSDNLSPIPITEEVSTIELAKLINTFNEYQERIKASMERERSFNRYASHELRSPLMVMTGAINILETTSDTKVVSRQRERLKKAIKEMAEFVETLLSLTKSKTTIESTARLIDKEEITNIVLSHEYLISNKEVSWRVNIQGSITILMPEFAFHILLGNIIKNAFAYTQYGEIVINVMPTYIEVLDTGKGINGENIRESADGYGLGLLLVKDICHRYGWTFTLDNNLQNGCTAKVEFG</sequence>
<dbReference type="PANTHER" id="PTHR45436:SF16">
    <property type="entry name" value="HISTIDINE KINASE"/>
    <property type="match status" value="1"/>
</dbReference>
<keyword evidence="5" id="KW-0808">Transferase</keyword>
<dbReference type="EMBL" id="VOLT01000001">
    <property type="protein sequence ID" value="TWX71681.1"/>
    <property type="molecule type" value="Genomic_DNA"/>
</dbReference>
<dbReference type="CDD" id="cd00082">
    <property type="entry name" value="HisKA"/>
    <property type="match status" value="1"/>
</dbReference>
<evidence type="ECO:0000259" key="12">
    <source>
        <dbReference type="PROSITE" id="PS50885"/>
    </source>
</evidence>
<evidence type="ECO:0000256" key="9">
    <source>
        <dbReference type="ARBA" id="ARBA00023012"/>
    </source>
</evidence>
<evidence type="ECO:0000256" key="6">
    <source>
        <dbReference type="ARBA" id="ARBA00022692"/>
    </source>
</evidence>
<dbReference type="SUPFAM" id="SSF47384">
    <property type="entry name" value="Homodimeric domain of signal transducing histidine kinase"/>
    <property type="match status" value="1"/>
</dbReference>
<evidence type="ECO:0000259" key="11">
    <source>
        <dbReference type="PROSITE" id="PS50109"/>
    </source>
</evidence>
<dbReference type="InterPro" id="IPR003661">
    <property type="entry name" value="HisK_dim/P_dom"/>
</dbReference>
<dbReference type="Gene3D" id="1.10.287.130">
    <property type="match status" value="1"/>
</dbReference>
<comment type="subcellular location">
    <subcellularLocation>
        <location evidence="2">Membrane</location>
    </subcellularLocation>
</comment>
<keyword evidence="6 10" id="KW-0812">Transmembrane</keyword>
<comment type="caution">
    <text evidence="13">The sequence shown here is derived from an EMBL/GenBank/DDBJ whole genome shotgun (WGS) entry which is preliminary data.</text>
</comment>
<dbReference type="SMART" id="SM00388">
    <property type="entry name" value="HisKA"/>
    <property type="match status" value="1"/>
</dbReference>
<evidence type="ECO:0000256" key="8">
    <source>
        <dbReference type="ARBA" id="ARBA00022989"/>
    </source>
</evidence>
<dbReference type="Gene3D" id="3.30.565.10">
    <property type="entry name" value="Histidine kinase-like ATPase, C-terminal domain"/>
    <property type="match status" value="1"/>
</dbReference>
<feature type="domain" description="HAMP" evidence="12">
    <location>
        <begin position="177"/>
        <end position="231"/>
    </location>
</feature>
<organism evidence="13 14">
    <name type="scientific">Colwellia demingiae</name>
    <dbReference type="NCBI Taxonomy" id="89401"/>
    <lineage>
        <taxon>Bacteria</taxon>
        <taxon>Pseudomonadati</taxon>
        <taxon>Pseudomonadota</taxon>
        <taxon>Gammaproteobacteria</taxon>
        <taxon>Alteromonadales</taxon>
        <taxon>Colwelliaceae</taxon>
        <taxon>Colwellia</taxon>
    </lineage>
</organism>
<reference evidence="13 14" key="1">
    <citation type="submission" date="2019-07" db="EMBL/GenBank/DDBJ databases">
        <title>Genomes of sea-ice associated Colwellia species.</title>
        <authorList>
            <person name="Bowman J.P."/>
        </authorList>
    </citation>
    <scope>NUCLEOTIDE SEQUENCE [LARGE SCALE GENOMIC DNA]</scope>
    <source>
        <strain evidence="13 14">ACAM 459</strain>
    </source>
</reference>
<evidence type="ECO:0000256" key="5">
    <source>
        <dbReference type="ARBA" id="ARBA00022679"/>
    </source>
</evidence>
<dbReference type="OrthoDB" id="9121563at2"/>
<dbReference type="EC" id="2.7.13.3" evidence="3"/>
<dbReference type="GO" id="GO:0005886">
    <property type="term" value="C:plasma membrane"/>
    <property type="evidence" value="ECO:0007669"/>
    <property type="project" value="TreeGrafter"/>
</dbReference>
<keyword evidence="9" id="KW-0902">Two-component regulatory system</keyword>
<proteinExistence type="predicted"/>
<feature type="domain" description="Histidine kinase" evidence="11">
    <location>
        <begin position="239"/>
        <end position="430"/>
    </location>
</feature>
<dbReference type="SMART" id="SM00387">
    <property type="entry name" value="HATPase_c"/>
    <property type="match status" value="1"/>
</dbReference>
<dbReference type="PROSITE" id="PS50109">
    <property type="entry name" value="HIS_KIN"/>
    <property type="match status" value="1"/>
</dbReference>
<keyword evidence="4" id="KW-0597">Phosphoprotein</keyword>
<keyword evidence="10" id="KW-0472">Membrane</keyword>
<evidence type="ECO:0000256" key="1">
    <source>
        <dbReference type="ARBA" id="ARBA00000085"/>
    </source>
</evidence>
<evidence type="ECO:0000256" key="10">
    <source>
        <dbReference type="SAM" id="Phobius"/>
    </source>
</evidence>
<evidence type="ECO:0000256" key="3">
    <source>
        <dbReference type="ARBA" id="ARBA00012438"/>
    </source>
</evidence>
<dbReference type="GO" id="GO:0000155">
    <property type="term" value="F:phosphorelay sensor kinase activity"/>
    <property type="evidence" value="ECO:0007669"/>
    <property type="project" value="InterPro"/>
</dbReference>
<dbReference type="SUPFAM" id="SSF55874">
    <property type="entry name" value="ATPase domain of HSP90 chaperone/DNA topoisomerase II/histidine kinase"/>
    <property type="match status" value="1"/>
</dbReference>
<dbReference type="InterPro" id="IPR005467">
    <property type="entry name" value="His_kinase_dom"/>
</dbReference>
<evidence type="ECO:0000256" key="7">
    <source>
        <dbReference type="ARBA" id="ARBA00022777"/>
    </source>
</evidence>
<keyword evidence="7 13" id="KW-0418">Kinase</keyword>